<dbReference type="Proteomes" id="UP000653797">
    <property type="component" value="Unassembled WGS sequence"/>
</dbReference>
<dbReference type="EMBL" id="JACXAA010000007">
    <property type="protein sequence ID" value="MBD2754972.1"/>
    <property type="molecule type" value="Genomic_DNA"/>
</dbReference>
<keyword evidence="3" id="KW-1185">Reference proteome</keyword>
<name>A0A927GEM0_9BACT</name>
<accession>A0A927GEM0</accession>
<reference evidence="2" key="1">
    <citation type="submission" date="2020-09" db="EMBL/GenBank/DDBJ databases">
        <authorList>
            <person name="Kim M.K."/>
        </authorList>
    </citation>
    <scope>NUCLEOTIDE SEQUENCE</scope>
    <source>
        <strain evidence="2">BT704</strain>
    </source>
</reference>
<comment type="caution">
    <text evidence="2">The sequence shown here is derived from an EMBL/GenBank/DDBJ whole genome shotgun (WGS) entry which is preliminary data.</text>
</comment>
<dbReference type="AlphaFoldDB" id="A0A927GEM0"/>
<dbReference type="RefSeq" id="WP_191040602.1">
    <property type="nucleotide sequence ID" value="NZ_JACXAA010000007.1"/>
</dbReference>
<proteinExistence type="predicted"/>
<evidence type="ECO:0000313" key="2">
    <source>
        <dbReference type="EMBL" id="MBD2754972.1"/>
    </source>
</evidence>
<evidence type="ECO:0000313" key="3">
    <source>
        <dbReference type="Proteomes" id="UP000653797"/>
    </source>
</evidence>
<protein>
    <submittedName>
        <fullName evidence="2">Uncharacterized protein</fullName>
    </submittedName>
</protein>
<feature type="region of interest" description="Disordered" evidence="1">
    <location>
        <begin position="1"/>
        <end position="40"/>
    </location>
</feature>
<organism evidence="2 3">
    <name type="scientific">Spirosoma validum</name>
    <dbReference type="NCBI Taxonomy" id="2771355"/>
    <lineage>
        <taxon>Bacteria</taxon>
        <taxon>Pseudomonadati</taxon>
        <taxon>Bacteroidota</taxon>
        <taxon>Cytophagia</taxon>
        <taxon>Cytophagales</taxon>
        <taxon>Cytophagaceae</taxon>
        <taxon>Spirosoma</taxon>
    </lineage>
</organism>
<sequence length="106" mass="11745">MTIELYEAPEAVSSESIESPISSTTGELPDQEPTLDLGNLLGSFDSQEEALTFLQEQASQQNQQLTDSDISAYNAYTHVSLLTVTIQTKDQSTQQKNYYLVTDEGY</sequence>
<gene>
    <name evidence="2" type="ORF">IC230_18865</name>
</gene>
<evidence type="ECO:0000256" key="1">
    <source>
        <dbReference type="SAM" id="MobiDB-lite"/>
    </source>
</evidence>
<feature type="compositionally biased region" description="Low complexity" evidence="1">
    <location>
        <begin position="8"/>
        <end position="23"/>
    </location>
</feature>